<keyword evidence="2" id="KW-1185">Reference proteome</keyword>
<dbReference type="InterPro" id="IPR006015">
    <property type="entry name" value="Universal_stress_UspA"/>
</dbReference>
<dbReference type="Pfam" id="PF00582">
    <property type="entry name" value="Usp"/>
    <property type="match status" value="1"/>
</dbReference>
<name>A0ABM3LAI5_CUCME</name>
<dbReference type="RefSeq" id="XP_050947031.1">
    <property type="nucleotide sequence ID" value="XM_051091074.1"/>
</dbReference>
<dbReference type="CDD" id="cd23659">
    <property type="entry name" value="USP_At3g01520-like"/>
    <property type="match status" value="1"/>
</dbReference>
<dbReference type="GeneID" id="103489292"/>
<dbReference type="SUPFAM" id="SSF52402">
    <property type="entry name" value="Adenine nucleotide alpha hydrolases-like"/>
    <property type="match status" value="1"/>
</dbReference>
<proteinExistence type="predicted"/>
<evidence type="ECO:0000313" key="2">
    <source>
        <dbReference type="Proteomes" id="UP001652600"/>
    </source>
</evidence>
<dbReference type="PANTHER" id="PTHR31964">
    <property type="entry name" value="ADENINE NUCLEOTIDE ALPHA HYDROLASES-LIKE SUPERFAMILY PROTEIN"/>
    <property type="match status" value="1"/>
</dbReference>
<feature type="domain" description="UspA" evidence="1">
    <location>
        <begin position="3"/>
        <end position="158"/>
    </location>
</feature>
<protein>
    <submittedName>
        <fullName evidence="3">Uncharacterized protein LOC103489292 isoform X1</fullName>
    </submittedName>
</protein>
<evidence type="ECO:0000313" key="3">
    <source>
        <dbReference type="RefSeq" id="XP_050947031.1"/>
    </source>
</evidence>
<dbReference type="InterPro" id="IPR014729">
    <property type="entry name" value="Rossmann-like_a/b/a_fold"/>
</dbReference>
<organism evidence="2 3">
    <name type="scientific">Cucumis melo</name>
    <name type="common">Muskmelon</name>
    <dbReference type="NCBI Taxonomy" id="3656"/>
    <lineage>
        <taxon>Eukaryota</taxon>
        <taxon>Viridiplantae</taxon>
        <taxon>Streptophyta</taxon>
        <taxon>Embryophyta</taxon>
        <taxon>Tracheophyta</taxon>
        <taxon>Spermatophyta</taxon>
        <taxon>Magnoliopsida</taxon>
        <taxon>eudicotyledons</taxon>
        <taxon>Gunneridae</taxon>
        <taxon>Pentapetalae</taxon>
        <taxon>rosids</taxon>
        <taxon>fabids</taxon>
        <taxon>Cucurbitales</taxon>
        <taxon>Cucurbitaceae</taxon>
        <taxon>Benincaseae</taxon>
        <taxon>Cucumis</taxon>
    </lineage>
</organism>
<reference evidence="3" key="1">
    <citation type="submission" date="2025-08" db="UniProtKB">
        <authorList>
            <consortium name="RefSeq"/>
        </authorList>
    </citation>
    <scope>IDENTIFICATION</scope>
    <source>
        <tissue evidence="3">Stem</tissue>
    </source>
</reference>
<dbReference type="PRINTS" id="PR01438">
    <property type="entry name" value="UNVRSLSTRESS"/>
</dbReference>
<accession>A0ABM3LAI5</accession>
<gene>
    <name evidence="3" type="primary">LOC103489292</name>
</gene>
<evidence type="ECO:0000259" key="1">
    <source>
        <dbReference type="Pfam" id="PF00582"/>
    </source>
</evidence>
<dbReference type="PANTHER" id="PTHR31964:SF55">
    <property type="entry name" value="USPA DOMAIN-CONTAINING PROTEIN"/>
    <property type="match status" value="1"/>
</dbReference>
<dbReference type="Proteomes" id="UP001652600">
    <property type="component" value="Chromosome 10"/>
</dbReference>
<dbReference type="InterPro" id="IPR006016">
    <property type="entry name" value="UspA"/>
</dbReference>
<sequence>MEKRVMVAIDESEYSYYALIWVLENLKESIASSPLFLFTALPPPSTTYTSGLARSYFPLPSNTEFVHTIQENDKKLRCGLLEKAKDICAGRGLILQVAAISITEDGDPGTTICDTVEKLNISLLVLGDRGLGRIKRALIGSVSNYCVQNAKCPVLVVKKP</sequence>
<dbReference type="Gene3D" id="3.40.50.620">
    <property type="entry name" value="HUPs"/>
    <property type="match status" value="1"/>
</dbReference>